<gene>
    <name evidence="2" type="ORF">BN12_300007</name>
</gene>
<evidence type="ECO:0000313" key="3">
    <source>
        <dbReference type="Proteomes" id="UP000035721"/>
    </source>
</evidence>
<accession>A0A077M2W4</accession>
<sequence length="263" mass="26706">MAVRDRGAIRIPQYCAEHRHDIPGFEKAQHSIGELHDYDDFLKYEKPDLNKASKIAAVSVAGLAAAAPLALLAAAAVGGAIGSPGVFGGLSGAAATSHGLALLGGGSLAAGGLGMAGGTTVVTAVGAAVGGTLGASVSNAYLREDKSFRIELLRPGRGGVPVIVANGFLTEGDNEKWGGWRAIITARYPDSPVYRARWGAKELKGLGMPGAGLLGKTGGRTEVMSYVLIGHRLGARVMVVAAEALGTKPGPGSRASLPCRASW</sequence>
<name>A0A077M2W4_9MICO</name>
<evidence type="ECO:0000313" key="2">
    <source>
        <dbReference type="EMBL" id="CCH78559.1"/>
    </source>
</evidence>
<dbReference type="Proteomes" id="UP000035721">
    <property type="component" value="Unassembled WGS sequence"/>
</dbReference>
<feature type="transmembrane region" description="Helical" evidence="1">
    <location>
        <begin position="121"/>
        <end position="142"/>
    </location>
</feature>
<reference evidence="2 3" key="1">
    <citation type="journal article" date="2013" name="ISME J.">
        <title>A metabolic model for members of the genus Tetrasphaera involved in enhanced biological phosphorus removal.</title>
        <authorList>
            <person name="Kristiansen R."/>
            <person name="Nguyen H.T.T."/>
            <person name="Saunders A.M."/>
            <person name="Nielsen J.L."/>
            <person name="Wimmer R."/>
            <person name="Le V.Q."/>
            <person name="McIlroy S.J."/>
            <person name="Petrovski S."/>
            <person name="Seviour R.J."/>
            <person name="Calteau A."/>
            <person name="Nielsen K.L."/>
            <person name="Nielsen P.H."/>
        </authorList>
    </citation>
    <scope>NUCLEOTIDE SEQUENCE [LARGE SCALE GENOMIC DNA]</scope>
    <source>
        <strain evidence="2 3">T1-X7</strain>
    </source>
</reference>
<protein>
    <submittedName>
        <fullName evidence="2">Uncharacterized protein</fullName>
    </submittedName>
</protein>
<organism evidence="2 3">
    <name type="scientific">Nostocoides japonicum T1-X7</name>
    <dbReference type="NCBI Taxonomy" id="1194083"/>
    <lineage>
        <taxon>Bacteria</taxon>
        <taxon>Bacillati</taxon>
        <taxon>Actinomycetota</taxon>
        <taxon>Actinomycetes</taxon>
        <taxon>Micrococcales</taxon>
        <taxon>Intrasporangiaceae</taxon>
        <taxon>Nostocoides</taxon>
    </lineage>
</organism>
<keyword evidence="1" id="KW-1133">Transmembrane helix</keyword>
<dbReference type="EMBL" id="CAJB01000224">
    <property type="protein sequence ID" value="CCH78559.1"/>
    <property type="molecule type" value="Genomic_DNA"/>
</dbReference>
<evidence type="ECO:0000256" key="1">
    <source>
        <dbReference type="SAM" id="Phobius"/>
    </source>
</evidence>
<keyword evidence="1" id="KW-0472">Membrane</keyword>
<dbReference type="AlphaFoldDB" id="A0A077M2W4"/>
<proteinExistence type="predicted"/>
<keyword evidence="1" id="KW-0812">Transmembrane</keyword>
<comment type="caution">
    <text evidence="2">The sequence shown here is derived from an EMBL/GenBank/DDBJ whole genome shotgun (WGS) entry which is preliminary data.</text>
</comment>
<feature type="transmembrane region" description="Helical" evidence="1">
    <location>
        <begin position="55"/>
        <end position="81"/>
    </location>
</feature>
<keyword evidence="3" id="KW-1185">Reference proteome</keyword>